<dbReference type="AlphaFoldDB" id="A0A0A9GIR6"/>
<evidence type="ECO:0000313" key="1">
    <source>
        <dbReference type="EMBL" id="JAE23314.1"/>
    </source>
</evidence>
<organism evidence="1">
    <name type="scientific">Arundo donax</name>
    <name type="common">Giant reed</name>
    <name type="synonym">Donax arundinaceus</name>
    <dbReference type="NCBI Taxonomy" id="35708"/>
    <lineage>
        <taxon>Eukaryota</taxon>
        <taxon>Viridiplantae</taxon>
        <taxon>Streptophyta</taxon>
        <taxon>Embryophyta</taxon>
        <taxon>Tracheophyta</taxon>
        <taxon>Spermatophyta</taxon>
        <taxon>Magnoliopsida</taxon>
        <taxon>Liliopsida</taxon>
        <taxon>Poales</taxon>
        <taxon>Poaceae</taxon>
        <taxon>PACMAD clade</taxon>
        <taxon>Arundinoideae</taxon>
        <taxon>Arundineae</taxon>
        <taxon>Arundo</taxon>
    </lineage>
</organism>
<sequence>MRTYHPLYYPQSKYQPLCCPEKARLQYHLAFFLPRREIPRFSPAPARPLRI</sequence>
<name>A0A0A9GIR6_ARUDO</name>
<reference evidence="1" key="1">
    <citation type="submission" date="2014-09" db="EMBL/GenBank/DDBJ databases">
        <authorList>
            <person name="Magalhaes I.L.F."/>
            <person name="Oliveira U."/>
            <person name="Santos F.R."/>
            <person name="Vidigal T.H.D.A."/>
            <person name="Brescovit A.D."/>
            <person name="Santos A.J."/>
        </authorList>
    </citation>
    <scope>NUCLEOTIDE SEQUENCE</scope>
    <source>
        <tissue evidence="1">Shoot tissue taken approximately 20 cm above the soil surface</tissue>
    </source>
</reference>
<protein>
    <submittedName>
        <fullName evidence="1">Uncharacterized protein</fullName>
    </submittedName>
</protein>
<proteinExistence type="predicted"/>
<accession>A0A0A9GIR6</accession>
<dbReference type="EMBL" id="GBRH01174582">
    <property type="protein sequence ID" value="JAE23314.1"/>
    <property type="molecule type" value="Transcribed_RNA"/>
</dbReference>
<reference evidence="1" key="2">
    <citation type="journal article" date="2015" name="Data Brief">
        <title>Shoot transcriptome of the giant reed, Arundo donax.</title>
        <authorList>
            <person name="Barrero R.A."/>
            <person name="Guerrero F.D."/>
            <person name="Moolhuijzen P."/>
            <person name="Goolsby J.A."/>
            <person name="Tidwell J."/>
            <person name="Bellgard S.E."/>
            <person name="Bellgard M.I."/>
        </authorList>
    </citation>
    <scope>NUCLEOTIDE SEQUENCE</scope>
    <source>
        <tissue evidence="1">Shoot tissue taken approximately 20 cm above the soil surface</tissue>
    </source>
</reference>